<dbReference type="PANTHER" id="PTHR11717:SF31">
    <property type="entry name" value="LOW MOLECULAR WEIGHT PROTEIN-TYROSINE-PHOSPHATASE ETP-RELATED"/>
    <property type="match status" value="1"/>
</dbReference>
<evidence type="ECO:0000313" key="7">
    <source>
        <dbReference type="Proteomes" id="UP000824151"/>
    </source>
</evidence>
<keyword evidence="3" id="KW-0904">Protein phosphatase</keyword>
<protein>
    <submittedName>
        <fullName evidence="6">Low molecular weight phosphatase family protein</fullName>
    </submittedName>
</protein>
<evidence type="ECO:0000256" key="3">
    <source>
        <dbReference type="ARBA" id="ARBA00022912"/>
    </source>
</evidence>
<sequence length="193" mass="21363">MQPEFEILVVCTANICRSPLAERLLQAGFDDVAPGQFAVSSAGTQGRDGWDADPCIAELAVEHGVHLEGFTSRQVEPGMIQDADLVLAMTREHRRRIVEIVPAAVRRTFTLREFARLLPSVPPEAGASPAQRLHSLAALAQRHRRAAPGDQMDEDIIDPYQGPEAVYRQMLEQLLPAVQAIFDWERRSSGKET</sequence>
<name>A0A9D1RZC5_9MICC</name>
<dbReference type="Proteomes" id="UP000824151">
    <property type="component" value="Unassembled WGS sequence"/>
</dbReference>
<keyword evidence="2" id="KW-0378">Hydrolase</keyword>
<comment type="similarity">
    <text evidence="1">Belongs to the low molecular weight phosphotyrosine protein phosphatase family.</text>
</comment>
<evidence type="ECO:0000256" key="2">
    <source>
        <dbReference type="ARBA" id="ARBA00022801"/>
    </source>
</evidence>
<feature type="domain" description="Phosphotyrosine protein phosphatase I" evidence="5">
    <location>
        <begin position="5"/>
        <end position="184"/>
    </location>
</feature>
<dbReference type="InterPro" id="IPR050438">
    <property type="entry name" value="LMW_PTPase"/>
</dbReference>
<evidence type="ECO:0000256" key="1">
    <source>
        <dbReference type="ARBA" id="ARBA00011063"/>
    </source>
</evidence>
<dbReference type="SMART" id="SM00226">
    <property type="entry name" value="LMWPc"/>
    <property type="match status" value="1"/>
</dbReference>
<comment type="caution">
    <text evidence="6">The sequence shown here is derived from an EMBL/GenBank/DDBJ whole genome shotgun (WGS) entry which is preliminary data.</text>
</comment>
<dbReference type="PRINTS" id="PR00719">
    <property type="entry name" value="LMWPTPASE"/>
</dbReference>
<dbReference type="GO" id="GO:0004725">
    <property type="term" value="F:protein tyrosine phosphatase activity"/>
    <property type="evidence" value="ECO:0007669"/>
    <property type="project" value="InterPro"/>
</dbReference>
<evidence type="ECO:0000256" key="4">
    <source>
        <dbReference type="PIRSR" id="PIRSR617867-1"/>
    </source>
</evidence>
<evidence type="ECO:0000259" key="5">
    <source>
        <dbReference type="SMART" id="SM00226"/>
    </source>
</evidence>
<reference evidence="6" key="1">
    <citation type="journal article" date="2021" name="PeerJ">
        <title>Extensive microbial diversity within the chicken gut microbiome revealed by metagenomics and culture.</title>
        <authorList>
            <person name="Gilroy R."/>
            <person name="Ravi A."/>
            <person name="Getino M."/>
            <person name="Pursley I."/>
            <person name="Horton D.L."/>
            <person name="Alikhan N.F."/>
            <person name="Baker D."/>
            <person name="Gharbi K."/>
            <person name="Hall N."/>
            <person name="Watson M."/>
            <person name="Adriaenssens E.M."/>
            <person name="Foster-Nyarko E."/>
            <person name="Jarju S."/>
            <person name="Secka A."/>
            <person name="Antonio M."/>
            <person name="Oren A."/>
            <person name="Chaudhuri R.R."/>
            <person name="La Ragione R."/>
            <person name="Hildebrand F."/>
            <person name="Pallen M.J."/>
        </authorList>
    </citation>
    <scope>NUCLEOTIDE SEQUENCE</scope>
    <source>
        <strain evidence="6">ChiHejej3B27-3195</strain>
    </source>
</reference>
<feature type="active site" description="Nucleophile" evidence="4">
    <location>
        <position position="11"/>
    </location>
</feature>
<dbReference type="Pfam" id="PF01451">
    <property type="entry name" value="LMWPc"/>
    <property type="match status" value="1"/>
</dbReference>
<feature type="active site" evidence="4">
    <location>
        <position position="17"/>
    </location>
</feature>
<evidence type="ECO:0000313" key="6">
    <source>
        <dbReference type="EMBL" id="HIW98758.1"/>
    </source>
</evidence>
<dbReference type="AlphaFoldDB" id="A0A9D1RZC5"/>
<dbReference type="EMBL" id="DXGD01000048">
    <property type="protein sequence ID" value="HIW98758.1"/>
    <property type="molecule type" value="Genomic_DNA"/>
</dbReference>
<accession>A0A9D1RZC5</accession>
<reference evidence="6" key="2">
    <citation type="submission" date="2021-04" db="EMBL/GenBank/DDBJ databases">
        <authorList>
            <person name="Gilroy R."/>
        </authorList>
    </citation>
    <scope>NUCLEOTIDE SEQUENCE</scope>
    <source>
        <strain evidence="6">ChiHejej3B27-3195</strain>
    </source>
</reference>
<proteinExistence type="inferred from homology"/>
<dbReference type="PANTHER" id="PTHR11717">
    <property type="entry name" value="LOW MOLECULAR WEIGHT PROTEIN TYROSINE PHOSPHATASE"/>
    <property type="match status" value="1"/>
</dbReference>
<gene>
    <name evidence="6" type="ORF">H9871_01300</name>
</gene>
<dbReference type="InterPro" id="IPR023485">
    <property type="entry name" value="Ptyr_pPase"/>
</dbReference>
<organism evidence="6 7">
    <name type="scientific">Candidatus Nesterenkonia stercoripullorum</name>
    <dbReference type="NCBI Taxonomy" id="2838701"/>
    <lineage>
        <taxon>Bacteria</taxon>
        <taxon>Bacillati</taxon>
        <taxon>Actinomycetota</taxon>
        <taxon>Actinomycetes</taxon>
        <taxon>Micrococcales</taxon>
        <taxon>Micrococcaceae</taxon>
        <taxon>Nesterenkonia</taxon>
    </lineage>
</organism>
<dbReference type="SUPFAM" id="SSF52788">
    <property type="entry name" value="Phosphotyrosine protein phosphatases I"/>
    <property type="match status" value="1"/>
</dbReference>
<dbReference type="InterPro" id="IPR017867">
    <property type="entry name" value="Tyr_phospatase_low_mol_wt"/>
</dbReference>
<dbReference type="InterPro" id="IPR036196">
    <property type="entry name" value="Ptyr_pPase_sf"/>
</dbReference>
<dbReference type="Gene3D" id="3.40.50.2300">
    <property type="match status" value="1"/>
</dbReference>